<comment type="caution">
    <text evidence="1">The sequence shown here is derived from an EMBL/GenBank/DDBJ whole genome shotgun (WGS) entry which is preliminary data.</text>
</comment>
<proteinExistence type="predicted"/>
<dbReference type="Proteomes" id="UP000827872">
    <property type="component" value="Linkage Group LG01"/>
</dbReference>
<name>A0ACB8GBM9_9SAUR</name>
<keyword evidence="2" id="KW-1185">Reference proteome</keyword>
<evidence type="ECO:0000313" key="1">
    <source>
        <dbReference type="EMBL" id="KAH8017059.1"/>
    </source>
</evidence>
<accession>A0ACB8GBM9</accession>
<organism evidence="1 2">
    <name type="scientific">Sphaerodactylus townsendi</name>
    <dbReference type="NCBI Taxonomy" id="933632"/>
    <lineage>
        <taxon>Eukaryota</taxon>
        <taxon>Metazoa</taxon>
        <taxon>Chordata</taxon>
        <taxon>Craniata</taxon>
        <taxon>Vertebrata</taxon>
        <taxon>Euteleostomi</taxon>
        <taxon>Lepidosauria</taxon>
        <taxon>Squamata</taxon>
        <taxon>Bifurcata</taxon>
        <taxon>Gekkota</taxon>
        <taxon>Sphaerodactylidae</taxon>
        <taxon>Sphaerodactylus</taxon>
    </lineage>
</organism>
<evidence type="ECO:0000313" key="2">
    <source>
        <dbReference type="Proteomes" id="UP000827872"/>
    </source>
</evidence>
<protein>
    <submittedName>
        <fullName evidence="1">Uncharacterized protein</fullName>
    </submittedName>
</protein>
<dbReference type="EMBL" id="CM037614">
    <property type="protein sequence ID" value="KAH8017059.1"/>
    <property type="molecule type" value="Genomic_DNA"/>
</dbReference>
<reference evidence="1" key="1">
    <citation type="submission" date="2021-08" db="EMBL/GenBank/DDBJ databases">
        <title>The first chromosome-level gecko genome reveals the dynamic sex chromosomes of Neotropical dwarf geckos (Sphaerodactylidae: Sphaerodactylus).</title>
        <authorList>
            <person name="Pinto B.J."/>
            <person name="Keating S.E."/>
            <person name="Gamble T."/>
        </authorList>
    </citation>
    <scope>NUCLEOTIDE SEQUENCE</scope>
    <source>
        <strain evidence="1">TG3544</strain>
    </source>
</reference>
<gene>
    <name evidence="1" type="ORF">K3G42_025867</name>
</gene>
<sequence>MLEIGLIGFQLIVSIVESHLGVPGAHNYFISDIPVTREQLSYYRNAAQTAHSELAALLVKYEYSQAELLDLKSKLVSKEVSIQELKAEIEHYKENDARQSSLLFSMQNRFQDIERESDTIAISKKQADLKVEAVLQENLELKKAICEQEMQIRKYLRESEESKIQVSKTSSEHNEFMANICHLFDIRGREELQDRLLAKIRGIQKENAVLKEQIATLEEASNVHEMESKASRETIMRLVSELGKEQKNSAACLEDIEKLSNVMSF</sequence>